<evidence type="ECO:0000256" key="1">
    <source>
        <dbReference type="SAM" id="Coils"/>
    </source>
</evidence>
<evidence type="ECO:0000313" key="3">
    <source>
        <dbReference type="Proteomes" id="UP001179483"/>
    </source>
</evidence>
<organism evidence="2 3">
    <name type="scientific">Aerococcus urinaeequi</name>
    <dbReference type="NCBI Taxonomy" id="51665"/>
    <lineage>
        <taxon>Bacteria</taxon>
        <taxon>Bacillati</taxon>
        <taxon>Bacillota</taxon>
        <taxon>Bacilli</taxon>
        <taxon>Lactobacillales</taxon>
        <taxon>Aerococcaceae</taxon>
        <taxon>Aerococcus</taxon>
    </lineage>
</organism>
<dbReference type="AlphaFoldDB" id="A0AAE9XN88"/>
<name>A0AAE9XN88_9LACT</name>
<evidence type="ECO:0000313" key="2">
    <source>
        <dbReference type="EMBL" id="WCG38406.1"/>
    </source>
</evidence>
<dbReference type="RefSeq" id="WP_271736431.1">
    <property type="nucleotide sequence ID" value="NZ_CP116590.1"/>
</dbReference>
<gene>
    <name evidence="2" type="ORF">PML80_03535</name>
</gene>
<dbReference type="GO" id="GO:0005198">
    <property type="term" value="F:structural molecule activity"/>
    <property type="evidence" value="ECO:0007669"/>
    <property type="project" value="InterPro"/>
</dbReference>
<protein>
    <submittedName>
        <fullName evidence="2">Capsid protein</fullName>
    </submittedName>
</protein>
<proteinExistence type="predicted"/>
<dbReference type="InterPro" id="IPR009319">
    <property type="entry name" value="Phage_A118_VSP1"/>
</dbReference>
<dbReference type="EMBL" id="CP116590">
    <property type="protein sequence ID" value="WCG38406.1"/>
    <property type="molecule type" value="Genomic_DNA"/>
</dbReference>
<reference evidence="2" key="1">
    <citation type="submission" date="2023-01" db="EMBL/GenBank/DDBJ databases">
        <title>Oxazolidinone resistance genes in florfenicol resistant enterococci from beef cattle and veal calves at slaughter.</title>
        <authorList>
            <person name="Biggel M."/>
        </authorList>
    </citation>
    <scope>NUCLEOTIDE SEQUENCE</scope>
    <source>
        <strain evidence="2">K79-1</strain>
    </source>
</reference>
<dbReference type="Proteomes" id="UP001179483">
    <property type="component" value="Chromosome"/>
</dbReference>
<keyword evidence="1" id="KW-0175">Coiled coil</keyword>
<accession>A0AAE9XN88</accession>
<dbReference type="Pfam" id="PF06152">
    <property type="entry name" value="Phage_min_cap2"/>
    <property type="match status" value="1"/>
</dbReference>
<feature type="coiled-coil region" evidence="1">
    <location>
        <begin position="308"/>
        <end position="335"/>
    </location>
</feature>
<sequence length="390" mass="44800">MADKITPHQLDLYSANMASLYNSLEGEVLRILIKRLRGGSSNITVWQAEKLRDLHLFNEEVAAELSKVTGVAYAEIERMFQETGIEMVNDIDSYMPYQTLPVPTTIDNVMRGYFEQSWSEIDNYVNQTLVSTNYGYRSIATITYQNALNRTTAYFLTGMNTIDEALEKAITEMAQQGIRTTLVDKGGHTWSLERYVRTVLKSTSSNAYNQIRTERMGEYGVHTVQVTSHMGARDACSKIQGNVVDLRPPEALPIDSKHKSIYDGYWNAEYGEAGGHRGINCAHLHIPFIDGVNTNNQSQFDEKGNAEVARNRDRQRELERRIVKYKKNLMVAERMESPTIEHWRSMVSKSQKAMRDHLKENGKHLRRNYKREKVYTPLNNLLLDFSYSDF</sequence>